<reference evidence="2 3" key="1">
    <citation type="submission" date="2019-01" db="EMBL/GenBank/DDBJ databases">
        <title>Complete Genome Sequence and Annotation of the Paracoccus pantotrophus type strain DSM 2944.</title>
        <authorList>
            <person name="Bockwoldt J.A."/>
            <person name="Zimmermann M."/>
            <person name="Tiso T."/>
            <person name="Blank L.M."/>
        </authorList>
    </citation>
    <scope>NUCLEOTIDE SEQUENCE [LARGE SCALE GENOMIC DNA]</scope>
    <source>
        <strain evidence="2 3">DSM 2944</strain>
    </source>
</reference>
<feature type="compositionally biased region" description="Gly residues" evidence="1">
    <location>
        <begin position="73"/>
        <end position="89"/>
    </location>
</feature>
<dbReference type="Proteomes" id="UP000326453">
    <property type="component" value="Chromosome 2"/>
</dbReference>
<protein>
    <submittedName>
        <fullName evidence="2">Uncharacterized protein</fullName>
    </submittedName>
</protein>
<name>A0AAE6TSN7_PARPN</name>
<organism evidence="2 3">
    <name type="scientific">Paracoccus pantotrophus</name>
    <name type="common">Thiosphaera pantotropha</name>
    <dbReference type="NCBI Taxonomy" id="82367"/>
    <lineage>
        <taxon>Bacteria</taxon>
        <taxon>Pseudomonadati</taxon>
        <taxon>Pseudomonadota</taxon>
        <taxon>Alphaproteobacteria</taxon>
        <taxon>Rhodobacterales</taxon>
        <taxon>Paracoccaceae</taxon>
        <taxon>Paracoccus</taxon>
    </lineage>
</organism>
<feature type="compositionally biased region" description="Basic and acidic residues" evidence="1">
    <location>
        <begin position="13"/>
        <end position="25"/>
    </location>
</feature>
<feature type="compositionally biased region" description="Basic and acidic residues" evidence="1">
    <location>
        <begin position="121"/>
        <end position="130"/>
    </location>
</feature>
<dbReference type="KEGG" id="ppan:ESD82_06180"/>
<gene>
    <name evidence="2" type="ORF">ESD82_06180</name>
</gene>
<evidence type="ECO:0000256" key="1">
    <source>
        <dbReference type="SAM" id="MobiDB-lite"/>
    </source>
</evidence>
<dbReference type="AlphaFoldDB" id="A0AAE6TSN7"/>
<proteinExistence type="predicted"/>
<dbReference type="EMBL" id="CP044423">
    <property type="protein sequence ID" value="QFG35743.1"/>
    <property type="molecule type" value="Genomic_DNA"/>
</dbReference>
<sequence>MSVSAAGRKRSCRRDGGHSPGDRNRLAFIHRNRAGRRACEGSGRISPASRGGNDDGWQPQHESLRLADQQPGSGPGPGSRPGSRSGPGSGPVEQAGPGPGSGPGSRPGSGSGPRPGAASEPEQRERKRECQCQCEQQRLGDACL</sequence>
<feature type="region of interest" description="Disordered" evidence="1">
    <location>
        <begin position="1"/>
        <end position="144"/>
    </location>
</feature>
<evidence type="ECO:0000313" key="2">
    <source>
        <dbReference type="EMBL" id="QFG35743.1"/>
    </source>
</evidence>
<accession>A0AAE6TSN7</accession>
<evidence type="ECO:0000313" key="3">
    <source>
        <dbReference type="Proteomes" id="UP000326453"/>
    </source>
</evidence>
<feature type="compositionally biased region" description="Gly residues" evidence="1">
    <location>
        <begin position="97"/>
        <end position="113"/>
    </location>
</feature>